<proteinExistence type="inferred from homology"/>
<evidence type="ECO:0000313" key="13">
    <source>
        <dbReference type="EMBL" id="KAF2794639.1"/>
    </source>
</evidence>
<evidence type="ECO:0000313" key="14">
    <source>
        <dbReference type="Proteomes" id="UP000799757"/>
    </source>
</evidence>
<evidence type="ECO:0000256" key="9">
    <source>
        <dbReference type="PIRNR" id="PIRNR000447"/>
    </source>
</evidence>
<dbReference type="InterPro" id="IPR014030">
    <property type="entry name" value="Ketoacyl_synth_N"/>
</dbReference>
<sequence length="429" mass="45603">MRKVVVTGLGLVTPLGIGVRRTWKRLLDGQCGIVSVKNKGPQFGSLPSQIAGLVHEGKKDDGGWNAKEWLGPGDERRMARFAQYAMVASEEALKDAEWSPTKEEDLESSGVYMGSGIGSLDDVYDTTVAFEKGGYRKVSPLFVPRLLINLAAGHVSMRFGFKGPNHAATTACTTGAHSIGDAARLIQFGDADVMVAGGAESCIHPLAIAGFSRARSLATDWNDKPTEASRPFDRDRAGFVIGEGAGVVVLEEIEHAKKRGARIYAEVSGYGLSSDAYHMTAPREDGHGPFLAMKHALRHAGIKPGSVDYINAHATSTSLGDAAENRAIKDLLLGEDGKERASEINISSTKGAIGHLLGASGSVEAVFTVLALYHNALPPTLNLEMPGDPPEDFNCNYVAKTAQQKEIKVALSNSFGFGGTNASLCFTKM</sequence>
<dbReference type="OrthoDB" id="5334845at2759"/>
<evidence type="ECO:0000256" key="4">
    <source>
        <dbReference type="ARBA" id="ARBA00022679"/>
    </source>
</evidence>
<evidence type="ECO:0000256" key="2">
    <source>
        <dbReference type="ARBA" id="ARBA00008467"/>
    </source>
</evidence>
<keyword evidence="5" id="KW-0276">Fatty acid metabolism</keyword>
<dbReference type="PROSITE" id="PS52004">
    <property type="entry name" value="KS3_2"/>
    <property type="match status" value="1"/>
</dbReference>
<feature type="domain" description="Ketosynthase family 3 (KS3)" evidence="12">
    <location>
        <begin position="1"/>
        <end position="428"/>
    </location>
</feature>
<dbReference type="PROSITE" id="PS00606">
    <property type="entry name" value="KS3_1"/>
    <property type="match status" value="1"/>
</dbReference>
<organism evidence="13 14">
    <name type="scientific">Melanomma pulvis-pyrius CBS 109.77</name>
    <dbReference type="NCBI Taxonomy" id="1314802"/>
    <lineage>
        <taxon>Eukaryota</taxon>
        <taxon>Fungi</taxon>
        <taxon>Dikarya</taxon>
        <taxon>Ascomycota</taxon>
        <taxon>Pezizomycotina</taxon>
        <taxon>Dothideomycetes</taxon>
        <taxon>Pleosporomycetidae</taxon>
        <taxon>Pleosporales</taxon>
        <taxon>Melanommataceae</taxon>
        <taxon>Melanomma</taxon>
    </lineage>
</organism>
<dbReference type="NCBIfam" id="NF005589">
    <property type="entry name" value="PRK07314.1"/>
    <property type="match status" value="1"/>
</dbReference>
<dbReference type="GO" id="GO:0005739">
    <property type="term" value="C:mitochondrion"/>
    <property type="evidence" value="ECO:0007669"/>
    <property type="project" value="TreeGrafter"/>
</dbReference>
<dbReference type="Pfam" id="PF02801">
    <property type="entry name" value="Ketoacyl-synt_C"/>
    <property type="match status" value="1"/>
</dbReference>
<accession>A0A6A6XDR9</accession>
<keyword evidence="6" id="KW-0443">Lipid metabolism</keyword>
<dbReference type="SUPFAM" id="SSF53901">
    <property type="entry name" value="Thiolase-like"/>
    <property type="match status" value="2"/>
</dbReference>
<dbReference type="GO" id="GO:0006633">
    <property type="term" value="P:fatty acid biosynthetic process"/>
    <property type="evidence" value="ECO:0007669"/>
    <property type="project" value="UniProtKB-KW"/>
</dbReference>
<evidence type="ECO:0000256" key="7">
    <source>
        <dbReference type="ARBA" id="ARBA00023160"/>
    </source>
</evidence>
<dbReference type="InterPro" id="IPR017568">
    <property type="entry name" value="3-oxoacyl-ACP_synth-2"/>
</dbReference>
<protein>
    <recommendedName>
        <fullName evidence="9">3-oxoacyl-[acyl-carrier-protein] synthase</fullName>
    </recommendedName>
</protein>
<dbReference type="AlphaFoldDB" id="A0A6A6XDR9"/>
<dbReference type="InterPro" id="IPR000794">
    <property type="entry name" value="Beta-ketoacyl_synthase"/>
</dbReference>
<feature type="active site" description="For beta-ketoacyl synthase activity" evidence="10">
    <location>
        <position position="172"/>
    </location>
</feature>
<evidence type="ECO:0000256" key="1">
    <source>
        <dbReference type="ARBA" id="ARBA00005194"/>
    </source>
</evidence>
<dbReference type="GO" id="GO:0004315">
    <property type="term" value="F:3-oxoacyl-[acyl-carrier-protein] synthase activity"/>
    <property type="evidence" value="ECO:0007669"/>
    <property type="project" value="InterPro"/>
</dbReference>
<comment type="similarity">
    <text evidence="2 9 11">Belongs to the thiolase-like superfamily. Beta-ketoacyl-ACP synthases family.</text>
</comment>
<keyword evidence="3 9" id="KW-0444">Lipid biosynthesis</keyword>
<dbReference type="SMART" id="SM00825">
    <property type="entry name" value="PKS_KS"/>
    <property type="match status" value="1"/>
</dbReference>
<evidence type="ECO:0000256" key="8">
    <source>
        <dbReference type="ARBA" id="ARBA00023315"/>
    </source>
</evidence>
<evidence type="ECO:0000256" key="11">
    <source>
        <dbReference type="RuleBase" id="RU003694"/>
    </source>
</evidence>
<dbReference type="InterPro" id="IPR020841">
    <property type="entry name" value="PKS_Beta-ketoAc_synthase_dom"/>
</dbReference>
<reference evidence="13" key="1">
    <citation type="journal article" date="2020" name="Stud. Mycol.">
        <title>101 Dothideomycetes genomes: a test case for predicting lifestyles and emergence of pathogens.</title>
        <authorList>
            <person name="Haridas S."/>
            <person name="Albert R."/>
            <person name="Binder M."/>
            <person name="Bloem J."/>
            <person name="Labutti K."/>
            <person name="Salamov A."/>
            <person name="Andreopoulos B."/>
            <person name="Baker S."/>
            <person name="Barry K."/>
            <person name="Bills G."/>
            <person name="Bluhm B."/>
            <person name="Cannon C."/>
            <person name="Castanera R."/>
            <person name="Culley D."/>
            <person name="Daum C."/>
            <person name="Ezra D."/>
            <person name="Gonzalez J."/>
            <person name="Henrissat B."/>
            <person name="Kuo A."/>
            <person name="Liang C."/>
            <person name="Lipzen A."/>
            <person name="Lutzoni F."/>
            <person name="Magnuson J."/>
            <person name="Mondo S."/>
            <person name="Nolan M."/>
            <person name="Ohm R."/>
            <person name="Pangilinan J."/>
            <person name="Park H.-J."/>
            <person name="Ramirez L."/>
            <person name="Alfaro M."/>
            <person name="Sun H."/>
            <person name="Tritt A."/>
            <person name="Yoshinaga Y."/>
            <person name="Zwiers L.-H."/>
            <person name="Turgeon B."/>
            <person name="Goodwin S."/>
            <person name="Spatafora J."/>
            <person name="Crous P."/>
            <person name="Grigoriev I."/>
        </authorList>
    </citation>
    <scope>NUCLEOTIDE SEQUENCE</scope>
    <source>
        <strain evidence="13">CBS 109.77</strain>
    </source>
</reference>
<evidence type="ECO:0000259" key="12">
    <source>
        <dbReference type="PROSITE" id="PS52004"/>
    </source>
</evidence>
<dbReference type="EMBL" id="MU001884">
    <property type="protein sequence ID" value="KAF2794639.1"/>
    <property type="molecule type" value="Genomic_DNA"/>
</dbReference>
<dbReference type="InterPro" id="IPR018201">
    <property type="entry name" value="Ketoacyl_synth_AS"/>
</dbReference>
<dbReference type="InterPro" id="IPR016039">
    <property type="entry name" value="Thiolase-like"/>
</dbReference>
<dbReference type="PANTHER" id="PTHR11712">
    <property type="entry name" value="POLYKETIDE SYNTHASE-RELATED"/>
    <property type="match status" value="1"/>
</dbReference>
<dbReference type="Proteomes" id="UP000799757">
    <property type="component" value="Unassembled WGS sequence"/>
</dbReference>
<keyword evidence="7 9" id="KW-0275">Fatty acid biosynthesis</keyword>
<evidence type="ECO:0000256" key="6">
    <source>
        <dbReference type="ARBA" id="ARBA00023098"/>
    </source>
</evidence>
<dbReference type="NCBIfam" id="TIGR03150">
    <property type="entry name" value="fabF"/>
    <property type="match status" value="1"/>
</dbReference>
<dbReference type="PIRSF" id="PIRSF000447">
    <property type="entry name" value="KAS_II"/>
    <property type="match status" value="1"/>
</dbReference>
<dbReference type="Pfam" id="PF00109">
    <property type="entry name" value="ketoacyl-synt"/>
    <property type="match status" value="1"/>
</dbReference>
<evidence type="ECO:0000256" key="10">
    <source>
        <dbReference type="PIRSR" id="PIRSR000447-1"/>
    </source>
</evidence>
<dbReference type="InterPro" id="IPR014031">
    <property type="entry name" value="Ketoacyl_synth_C"/>
</dbReference>
<gene>
    <name evidence="13" type="ORF">K505DRAFT_274807</name>
</gene>
<comment type="pathway">
    <text evidence="1">Lipid metabolism; fatty acid biosynthesis.</text>
</comment>
<keyword evidence="8" id="KW-0012">Acyltransferase</keyword>
<name>A0A6A6XDR9_9PLEO</name>
<dbReference type="NCBIfam" id="NF004970">
    <property type="entry name" value="PRK06333.1"/>
    <property type="match status" value="1"/>
</dbReference>
<dbReference type="FunFam" id="3.40.47.10:FF:000024">
    <property type="entry name" value="3-oxoacyl-[acyl-carrier-protein] synthase, mitochondrial"/>
    <property type="match status" value="1"/>
</dbReference>
<evidence type="ECO:0000256" key="3">
    <source>
        <dbReference type="ARBA" id="ARBA00022516"/>
    </source>
</evidence>
<evidence type="ECO:0000256" key="5">
    <source>
        <dbReference type="ARBA" id="ARBA00022832"/>
    </source>
</evidence>
<dbReference type="Gene3D" id="3.40.47.10">
    <property type="match status" value="1"/>
</dbReference>
<dbReference type="CDD" id="cd00834">
    <property type="entry name" value="KAS_I_II"/>
    <property type="match status" value="1"/>
</dbReference>
<dbReference type="FunFam" id="3.40.47.10:FF:000015">
    <property type="entry name" value="3-oxoacyl-[acyl-carrier-protein] synthase, mitochondrial"/>
    <property type="match status" value="1"/>
</dbReference>
<keyword evidence="14" id="KW-1185">Reference proteome</keyword>
<keyword evidence="4 9" id="KW-0808">Transferase</keyword>
<dbReference type="PANTHER" id="PTHR11712:SF336">
    <property type="entry name" value="3-OXOACYL-[ACYL-CARRIER-PROTEIN] SYNTHASE, MITOCHONDRIAL"/>
    <property type="match status" value="1"/>
</dbReference>